<evidence type="ECO:0000313" key="3">
    <source>
        <dbReference type="Proteomes" id="UP001500218"/>
    </source>
</evidence>
<dbReference type="InterPro" id="IPR051049">
    <property type="entry name" value="Dienelactone_hydrolase-like"/>
</dbReference>
<dbReference type="PANTHER" id="PTHR46623:SF6">
    <property type="entry name" value="ALPHA_BETA-HYDROLASES SUPERFAMILY PROTEIN"/>
    <property type="match status" value="1"/>
</dbReference>
<feature type="domain" description="Dienelactone hydrolase" evidence="1">
    <location>
        <begin position="85"/>
        <end position="295"/>
    </location>
</feature>
<reference evidence="2 3" key="1">
    <citation type="journal article" date="2019" name="Int. J. Syst. Evol. Microbiol.">
        <title>The Global Catalogue of Microorganisms (GCM) 10K type strain sequencing project: providing services to taxonomists for standard genome sequencing and annotation.</title>
        <authorList>
            <consortium name="The Broad Institute Genomics Platform"/>
            <consortium name="The Broad Institute Genome Sequencing Center for Infectious Disease"/>
            <person name="Wu L."/>
            <person name="Ma J."/>
        </authorList>
    </citation>
    <scope>NUCLEOTIDE SEQUENCE [LARGE SCALE GENOMIC DNA]</scope>
    <source>
        <strain evidence="2 3">JCM 13250</strain>
    </source>
</reference>
<comment type="caution">
    <text evidence="2">The sequence shown here is derived from an EMBL/GenBank/DDBJ whole genome shotgun (WGS) entry which is preliminary data.</text>
</comment>
<organism evidence="2 3">
    <name type="scientific">Luedemannella flava</name>
    <dbReference type="NCBI Taxonomy" id="349316"/>
    <lineage>
        <taxon>Bacteria</taxon>
        <taxon>Bacillati</taxon>
        <taxon>Actinomycetota</taxon>
        <taxon>Actinomycetes</taxon>
        <taxon>Micromonosporales</taxon>
        <taxon>Micromonosporaceae</taxon>
        <taxon>Luedemannella</taxon>
    </lineage>
</organism>
<dbReference type="EMBL" id="BAAALT010000209">
    <property type="protein sequence ID" value="GAA1824210.1"/>
    <property type="molecule type" value="Genomic_DNA"/>
</dbReference>
<keyword evidence="3" id="KW-1185">Reference proteome</keyword>
<dbReference type="GO" id="GO:0016787">
    <property type="term" value="F:hydrolase activity"/>
    <property type="evidence" value="ECO:0007669"/>
    <property type="project" value="UniProtKB-KW"/>
</dbReference>
<accession>A0ABN2MF92</accession>
<dbReference type="InterPro" id="IPR029058">
    <property type="entry name" value="AB_hydrolase_fold"/>
</dbReference>
<dbReference type="Gene3D" id="3.40.50.1820">
    <property type="entry name" value="alpha/beta hydrolase"/>
    <property type="match status" value="1"/>
</dbReference>
<dbReference type="Pfam" id="PF01738">
    <property type="entry name" value="DLH"/>
    <property type="match status" value="1"/>
</dbReference>
<dbReference type="InterPro" id="IPR002925">
    <property type="entry name" value="Dienelactn_hydro"/>
</dbReference>
<dbReference type="SUPFAM" id="SSF53474">
    <property type="entry name" value="alpha/beta-Hydrolases"/>
    <property type="match status" value="1"/>
</dbReference>
<keyword evidence="2" id="KW-0378">Hydrolase</keyword>
<dbReference type="PANTHER" id="PTHR46623">
    <property type="entry name" value="CARBOXYMETHYLENEBUTENOLIDASE-RELATED"/>
    <property type="match status" value="1"/>
</dbReference>
<sequence>MDSLGRYLAEEIAVDHADGLVNRREALRRLGLLGVTGVSATALLAACAGNGSPVVGPTTGGGSPVGPTPRAVEAITFPDPAGNIIQAAWATPEGEPRGGVLVIHENKGLTDHIRSVAGRLAASGYAALAPDLLSEEGGTAAIGDPAKVTATLGTVPPTRFIADLRAALTELSARVEDRKLGAVGFCFGGGLVWRLLAAGEPRLSAAVPFYGPLPDKPDFSRSGAAVLGIYAELDARVNASRDAAEAALRAAGLPHEIVTYPGVDHAFFNDTGPRYNAEAAADAYQRVLNWFDRYLSA</sequence>
<dbReference type="RefSeq" id="WP_344137421.1">
    <property type="nucleotide sequence ID" value="NZ_BAAALT010000209.1"/>
</dbReference>
<dbReference type="Proteomes" id="UP001500218">
    <property type="component" value="Unassembled WGS sequence"/>
</dbReference>
<gene>
    <name evidence="2" type="ORF">GCM10009682_50600</name>
</gene>
<proteinExistence type="predicted"/>
<evidence type="ECO:0000313" key="2">
    <source>
        <dbReference type="EMBL" id="GAA1824210.1"/>
    </source>
</evidence>
<protein>
    <submittedName>
        <fullName evidence="2">Dienelactone hydrolase family protein</fullName>
    </submittedName>
</protein>
<name>A0ABN2MF92_9ACTN</name>
<evidence type="ECO:0000259" key="1">
    <source>
        <dbReference type="Pfam" id="PF01738"/>
    </source>
</evidence>